<dbReference type="Pfam" id="PF04860">
    <property type="entry name" value="Phage_portal"/>
    <property type="match status" value="1"/>
</dbReference>
<dbReference type="RefSeq" id="WP_281874139.1">
    <property type="nucleotide sequence ID" value="NZ_BSBO01000049.1"/>
</dbReference>
<organism evidence="1 2">
    <name type="scientific">Sellimonas catena</name>
    <dbReference type="NCBI Taxonomy" id="2994035"/>
    <lineage>
        <taxon>Bacteria</taxon>
        <taxon>Bacillati</taxon>
        <taxon>Bacillota</taxon>
        <taxon>Clostridia</taxon>
        <taxon>Lachnospirales</taxon>
        <taxon>Lachnospiraceae</taxon>
        <taxon>Sellimonas</taxon>
    </lineage>
</organism>
<dbReference type="Proteomes" id="UP001145145">
    <property type="component" value="Unassembled WGS sequence"/>
</dbReference>
<keyword evidence="2" id="KW-1185">Reference proteome</keyword>
<sequence length="384" mass="43843">MFDFLFQNKNGEQQSYMDMITVEIKKLELSKMAIQKAKGMISHAIAKSEFIVQRKDGRKKDHIYWILNIRPNPNETATDFWISAIDKLLTYGECLICRVGDHLYIADSYTDDNAVMLPKRYSNVTIKANGETLMLDKSFLADDVIHLRAQNDKIRGYLEKVLKMYDDVTSALVSAKKMESTPKFTLDVPASVPVIQTKDENGNMKMLSIDMYKQKIKELLKSDNIEILQNSNGMKLSSLKMESNISSEDIVKMANEIFTECAFAFDIPKAVFLGEITEKADSTNEFITYAVGWIVELLNDSFNAKLVGEKDYLAGERIWVDMSRFKHRDILESAANLDKLRSIGFNFDEIRTTVGWEELNTEFSQERVITKNYTNDLGGEKGEA</sequence>
<gene>
    <name evidence="1" type="ORF">Selli1_33100</name>
</gene>
<proteinExistence type="predicted"/>
<evidence type="ECO:0000313" key="1">
    <source>
        <dbReference type="EMBL" id="GLG06136.1"/>
    </source>
</evidence>
<name>A0A9W6CE05_9FIRM</name>
<protein>
    <recommendedName>
        <fullName evidence="3">Phage portal protein</fullName>
    </recommendedName>
</protein>
<dbReference type="AlphaFoldDB" id="A0A9W6CE05"/>
<comment type="caution">
    <text evidence="1">The sequence shown here is derived from an EMBL/GenBank/DDBJ whole genome shotgun (WGS) entry which is preliminary data.</text>
</comment>
<evidence type="ECO:0000313" key="2">
    <source>
        <dbReference type="Proteomes" id="UP001145145"/>
    </source>
</evidence>
<reference evidence="1 2" key="1">
    <citation type="journal article" date="2023" name="Int. J. Syst. Evol. Microbiol.">
        <title>Sellimonas catena sp. nov., isolated from human faeces.</title>
        <authorList>
            <person name="Hisatomi A."/>
            <person name="Ohkuma M."/>
            <person name="Sakamoto M."/>
        </authorList>
    </citation>
    <scope>NUCLEOTIDE SEQUENCE [LARGE SCALE GENOMIC DNA]</scope>
    <source>
        <strain evidence="1 2">12EGH17</strain>
    </source>
</reference>
<dbReference type="EMBL" id="BSBO01000049">
    <property type="protein sequence ID" value="GLG06136.1"/>
    <property type="molecule type" value="Genomic_DNA"/>
</dbReference>
<accession>A0A9W6CE05</accession>
<evidence type="ECO:0008006" key="3">
    <source>
        <dbReference type="Google" id="ProtNLM"/>
    </source>
</evidence>
<dbReference type="InterPro" id="IPR006944">
    <property type="entry name" value="Phage/GTA_portal"/>
</dbReference>